<keyword evidence="5" id="KW-1185">Reference proteome</keyword>
<dbReference type="RefSeq" id="WP_182043848.1">
    <property type="nucleotide sequence ID" value="NZ_JACDZE010000004.1"/>
</dbReference>
<dbReference type="GO" id="GO:0006355">
    <property type="term" value="P:regulation of DNA-templated transcription"/>
    <property type="evidence" value="ECO:0007669"/>
    <property type="project" value="InterPro"/>
</dbReference>
<comment type="caution">
    <text evidence="4">The sequence shown here is derived from an EMBL/GenBank/DDBJ whole genome shotgun (WGS) entry which is preliminary data.</text>
</comment>
<dbReference type="GO" id="GO:0003677">
    <property type="term" value="F:DNA binding"/>
    <property type="evidence" value="ECO:0007669"/>
    <property type="project" value="InterPro"/>
</dbReference>
<feature type="transmembrane region" description="Helical" evidence="2">
    <location>
        <begin position="410"/>
        <end position="430"/>
    </location>
</feature>
<dbReference type="Proteomes" id="UP000552241">
    <property type="component" value="Unassembled WGS sequence"/>
</dbReference>
<keyword evidence="2" id="KW-0472">Membrane</keyword>
<dbReference type="Gene3D" id="1.25.40.10">
    <property type="entry name" value="Tetratricopeptide repeat domain"/>
    <property type="match status" value="1"/>
</dbReference>
<evidence type="ECO:0000256" key="2">
    <source>
        <dbReference type="SAM" id="Phobius"/>
    </source>
</evidence>
<evidence type="ECO:0008006" key="6">
    <source>
        <dbReference type="Google" id="ProtNLM"/>
    </source>
</evidence>
<protein>
    <recommendedName>
        <fullName evidence="6">HTH luxR-type domain-containing protein</fullName>
    </recommendedName>
</protein>
<dbReference type="SUPFAM" id="SSF48452">
    <property type="entry name" value="TPR-like"/>
    <property type="match status" value="1"/>
</dbReference>
<dbReference type="SUPFAM" id="SSF46894">
    <property type="entry name" value="C-terminal effector domain of the bipartite response regulators"/>
    <property type="match status" value="1"/>
</dbReference>
<keyword evidence="2" id="KW-0812">Transmembrane</keyword>
<evidence type="ECO:0000313" key="4">
    <source>
        <dbReference type="EMBL" id="MBA5630241.1"/>
    </source>
</evidence>
<dbReference type="InterPro" id="IPR036388">
    <property type="entry name" value="WH-like_DNA-bd_sf"/>
</dbReference>
<evidence type="ECO:0000313" key="5">
    <source>
        <dbReference type="Proteomes" id="UP000552241"/>
    </source>
</evidence>
<dbReference type="EMBL" id="JACDZE010000004">
    <property type="protein sequence ID" value="MBA5630241.1"/>
    <property type="molecule type" value="Genomic_DNA"/>
</dbReference>
<proteinExistence type="predicted"/>
<sequence length="601" mass="70771">MVVKNALFLLLFFRITILNAQNLNASDLIEKWDRNDVYQTIEAEKTYSDLKSNYDPLKFQQNVSGIKEHLKKEPNPRLEVRLNMYEILNSIQFEKKISSKTEKDIADLFQKAILINDEQILSEIYSIYVENGNATFEDNLFYITKTVEIQEKIGTAYFPKFYLRLFFASLVYYNLSMYNESIYYSKKSLKHLGKAENNLSSYVWNKDLLGASYYRLNKIDSGMYHYQNIYDVLLDYNAHFKNYKEGFENYDSPFFNIWLGISQGGIGKGLVLQGKYDEAIPYLEYNLKQSQSHHEPNDVAKVQNLLAEVYQNQNLPEKAFQFRWAALKNAKIRNTLKEAIIASKGLENMYKSSNQFDSAYFYNELSHTFEKELFQTINHSKFLSVTNRLQHEKMQNAISKAEKKISEQKLARNLILIFSIVSLGLVLLFYQRYRDQQKNKLDKINHKKNVAEKGLQESQETLKEAKDQLQIFKKSLKQNNKLIESLKNNSEKAKPNYSELQSCTILTKEDWIHFRKQFDKVYPNYLYSLREAFPQFSQAEIRYLCLVKLNLRQSEIASALGISDSSVRVTWHRMRKKLDVENPINPYEFLSEFEQNHQLNL</sequence>
<dbReference type="InterPro" id="IPR011990">
    <property type="entry name" value="TPR-like_helical_dom_sf"/>
</dbReference>
<feature type="signal peptide" evidence="3">
    <location>
        <begin position="1"/>
        <end position="20"/>
    </location>
</feature>
<reference evidence="4 5" key="1">
    <citation type="submission" date="2020-07" db="EMBL/GenBank/DDBJ databases">
        <title>Moheibacter lacus sp. nov., a member of the family Flavobacteriaceae isolated from freshwater lake sediment.</title>
        <authorList>
            <person name="Liu Y."/>
        </authorList>
    </citation>
    <scope>NUCLEOTIDE SEQUENCE [LARGE SCALE GENOMIC DNA]</scope>
    <source>
        <strain evidence="4 5">BDHS18</strain>
    </source>
</reference>
<evidence type="ECO:0000256" key="3">
    <source>
        <dbReference type="SAM" id="SignalP"/>
    </source>
</evidence>
<organism evidence="4 5">
    <name type="scientific">Moheibacter lacus</name>
    <dbReference type="NCBI Taxonomy" id="2745851"/>
    <lineage>
        <taxon>Bacteria</taxon>
        <taxon>Pseudomonadati</taxon>
        <taxon>Bacteroidota</taxon>
        <taxon>Flavobacteriia</taxon>
        <taxon>Flavobacteriales</taxon>
        <taxon>Weeksellaceae</taxon>
        <taxon>Moheibacter</taxon>
    </lineage>
</organism>
<gene>
    <name evidence="4" type="ORF">HU137_10705</name>
</gene>
<keyword evidence="1" id="KW-0175">Coiled coil</keyword>
<dbReference type="InterPro" id="IPR016032">
    <property type="entry name" value="Sig_transdc_resp-reg_C-effctor"/>
</dbReference>
<evidence type="ECO:0000256" key="1">
    <source>
        <dbReference type="SAM" id="Coils"/>
    </source>
</evidence>
<dbReference type="Gene3D" id="1.10.10.10">
    <property type="entry name" value="Winged helix-like DNA-binding domain superfamily/Winged helix DNA-binding domain"/>
    <property type="match status" value="1"/>
</dbReference>
<name>A0A838ZTD4_9FLAO</name>
<keyword evidence="3" id="KW-0732">Signal</keyword>
<dbReference type="AlphaFoldDB" id="A0A838ZTD4"/>
<feature type="chain" id="PRO_5032509822" description="HTH luxR-type domain-containing protein" evidence="3">
    <location>
        <begin position="21"/>
        <end position="601"/>
    </location>
</feature>
<keyword evidence="2" id="KW-1133">Transmembrane helix</keyword>
<feature type="coiled-coil region" evidence="1">
    <location>
        <begin position="448"/>
        <end position="489"/>
    </location>
</feature>
<accession>A0A838ZTD4</accession>